<evidence type="ECO:0000256" key="1">
    <source>
        <dbReference type="SAM" id="MobiDB-lite"/>
    </source>
</evidence>
<sequence>MRNHNNLRHSHYQNDDHFRSLCIRHAPFINRHGHLHHEIVPPAPSRALAWSSGAPPTPFTTHRPGLRIPRETAPFSAQTLRHGASEGRAGEAFCADGALS</sequence>
<evidence type="ECO:0000313" key="2">
    <source>
        <dbReference type="EMBL" id="KAF2251384.1"/>
    </source>
</evidence>
<accession>A0A6A6IL94</accession>
<dbReference type="GeneID" id="54574850"/>
<evidence type="ECO:0000313" key="3">
    <source>
        <dbReference type="Proteomes" id="UP000800094"/>
    </source>
</evidence>
<dbReference type="AlphaFoldDB" id="A0A6A6IL94"/>
<proteinExistence type="predicted"/>
<keyword evidence="3" id="KW-1185">Reference proteome</keyword>
<organism evidence="2 3">
    <name type="scientific">Trematosphaeria pertusa</name>
    <dbReference type="NCBI Taxonomy" id="390896"/>
    <lineage>
        <taxon>Eukaryota</taxon>
        <taxon>Fungi</taxon>
        <taxon>Dikarya</taxon>
        <taxon>Ascomycota</taxon>
        <taxon>Pezizomycotina</taxon>
        <taxon>Dothideomycetes</taxon>
        <taxon>Pleosporomycetidae</taxon>
        <taxon>Pleosporales</taxon>
        <taxon>Massarineae</taxon>
        <taxon>Trematosphaeriaceae</taxon>
        <taxon>Trematosphaeria</taxon>
    </lineage>
</organism>
<gene>
    <name evidence="2" type="ORF">BU26DRAFT_281996</name>
</gene>
<dbReference type="Proteomes" id="UP000800094">
    <property type="component" value="Unassembled WGS sequence"/>
</dbReference>
<feature type="region of interest" description="Disordered" evidence="1">
    <location>
        <begin position="46"/>
        <end position="69"/>
    </location>
</feature>
<dbReference type="EMBL" id="ML987193">
    <property type="protein sequence ID" value="KAF2251384.1"/>
    <property type="molecule type" value="Genomic_DNA"/>
</dbReference>
<dbReference type="RefSeq" id="XP_033686388.1">
    <property type="nucleotide sequence ID" value="XM_033821520.1"/>
</dbReference>
<name>A0A6A6IL94_9PLEO</name>
<protein>
    <submittedName>
        <fullName evidence="2">Uncharacterized protein</fullName>
    </submittedName>
</protein>
<reference evidence="2" key="1">
    <citation type="journal article" date="2020" name="Stud. Mycol.">
        <title>101 Dothideomycetes genomes: a test case for predicting lifestyles and emergence of pathogens.</title>
        <authorList>
            <person name="Haridas S."/>
            <person name="Albert R."/>
            <person name="Binder M."/>
            <person name="Bloem J."/>
            <person name="Labutti K."/>
            <person name="Salamov A."/>
            <person name="Andreopoulos B."/>
            <person name="Baker S."/>
            <person name="Barry K."/>
            <person name="Bills G."/>
            <person name="Bluhm B."/>
            <person name="Cannon C."/>
            <person name="Castanera R."/>
            <person name="Culley D."/>
            <person name="Daum C."/>
            <person name="Ezra D."/>
            <person name="Gonzalez J."/>
            <person name="Henrissat B."/>
            <person name="Kuo A."/>
            <person name="Liang C."/>
            <person name="Lipzen A."/>
            <person name="Lutzoni F."/>
            <person name="Magnuson J."/>
            <person name="Mondo S."/>
            <person name="Nolan M."/>
            <person name="Ohm R."/>
            <person name="Pangilinan J."/>
            <person name="Park H.-J."/>
            <person name="Ramirez L."/>
            <person name="Alfaro M."/>
            <person name="Sun H."/>
            <person name="Tritt A."/>
            <person name="Yoshinaga Y."/>
            <person name="Zwiers L.-H."/>
            <person name="Turgeon B."/>
            <person name="Goodwin S."/>
            <person name="Spatafora J."/>
            <person name="Crous P."/>
            <person name="Grigoriev I."/>
        </authorList>
    </citation>
    <scope>NUCLEOTIDE SEQUENCE</scope>
    <source>
        <strain evidence="2">CBS 122368</strain>
    </source>
</reference>